<accession>A0ABM1JDJ6</accession>
<dbReference type="Proteomes" id="UP000694924">
    <property type="component" value="Unplaced"/>
</dbReference>
<dbReference type="PANTHER" id="PTHR47331:SF1">
    <property type="entry name" value="GAG-LIKE PROTEIN"/>
    <property type="match status" value="1"/>
</dbReference>
<dbReference type="SUPFAM" id="SSF53098">
    <property type="entry name" value="Ribonuclease H-like"/>
    <property type="match status" value="1"/>
</dbReference>
<dbReference type="GeneID" id="107074033"/>
<dbReference type="Pfam" id="PF17921">
    <property type="entry name" value="Integrase_H2C2"/>
    <property type="match status" value="1"/>
</dbReference>
<dbReference type="InterPro" id="IPR041588">
    <property type="entry name" value="Integrase_H2C2"/>
</dbReference>
<dbReference type="PROSITE" id="PS50994">
    <property type="entry name" value="INTEGRASE"/>
    <property type="match status" value="1"/>
</dbReference>
<dbReference type="PANTHER" id="PTHR47331">
    <property type="entry name" value="PHD-TYPE DOMAIN-CONTAINING PROTEIN"/>
    <property type="match status" value="1"/>
</dbReference>
<evidence type="ECO:0000313" key="2">
    <source>
        <dbReference type="Proteomes" id="UP000694924"/>
    </source>
</evidence>
<dbReference type="InterPro" id="IPR012337">
    <property type="entry name" value="RNaseH-like_sf"/>
</dbReference>
<dbReference type="Pfam" id="PF05380">
    <property type="entry name" value="Peptidase_A17"/>
    <property type="match status" value="1"/>
</dbReference>
<dbReference type="InterPro" id="IPR001584">
    <property type="entry name" value="Integrase_cat-core"/>
</dbReference>
<evidence type="ECO:0000313" key="3">
    <source>
        <dbReference type="RefSeq" id="XP_015190534.1"/>
    </source>
</evidence>
<keyword evidence="2" id="KW-1185">Reference proteome</keyword>
<evidence type="ECO:0000259" key="1">
    <source>
        <dbReference type="PROSITE" id="PS50994"/>
    </source>
</evidence>
<organism evidence="2 3">
    <name type="scientific">Polistes dominula</name>
    <name type="common">European paper wasp</name>
    <name type="synonym">Vespa dominula</name>
    <dbReference type="NCBI Taxonomy" id="743375"/>
    <lineage>
        <taxon>Eukaryota</taxon>
        <taxon>Metazoa</taxon>
        <taxon>Ecdysozoa</taxon>
        <taxon>Arthropoda</taxon>
        <taxon>Hexapoda</taxon>
        <taxon>Insecta</taxon>
        <taxon>Pterygota</taxon>
        <taxon>Neoptera</taxon>
        <taxon>Endopterygota</taxon>
        <taxon>Hymenoptera</taxon>
        <taxon>Apocrita</taxon>
        <taxon>Aculeata</taxon>
        <taxon>Vespoidea</taxon>
        <taxon>Vespidae</taxon>
        <taxon>Polistinae</taxon>
        <taxon>Polistini</taxon>
        <taxon>Polistes</taxon>
    </lineage>
</organism>
<protein>
    <submittedName>
        <fullName evidence="3">Uncharacterized protein LOC107074033</fullName>
    </submittedName>
</protein>
<dbReference type="InterPro" id="IPR008042">
    <property type="entry name" value="Retrotrans_Pao"/>
</dbReference>
<reference evidence="3" key="1">
    <citation type="submission" date="2025-08" db="UniProtKB">
        <authorList>
            <consortium name="RefSeq"/>
        </authorList>
    </citation>
    <scope>IDENTIFICATION</scope>
    <source>
        <tissue evidence="3">Whole body</tissue>
    </source>
</reference>
<name>A0ABM1JDJ6_POLDO</name>
<dbReference type="InterPro" id="IPR036397">
    <property type="entry name" value="RNaseH_sf"/>
</dbReference>
<feature type="domain" description="Integrase catalytic" evidence="1">
    <location>
        <begin position="428"/>
        <end position="610"/>
    </location>
</feature>
<dbReference type="Pfam" id="PF00665">
    <property type="entry name" value="rve"/>
    <property type="match status" value="1"/>
</dbReference>
<dbReference type="RefSeq" id="XP_015190534.1">
    <property type="nucleotide sequence ID" value="XM_015335048.1"/>
</dbReference>
<proteinExistence type="predicted"/>
<dbReference type="Gene3D" id="3.30.420.10">
    <property type="entry name" value="Ribonuclease H-like superfamily/Ribonuclease H"/>
    <property type="match status" value="1"/>
</dbReference>
<gene>
    <name evidence="3" type="primary">LOC107074033</name>
</gene>
<sequence length="630" mass="72020">MAQYQRGLADKNDNKLISLDISTTIKTLGVHWNAMQDTINYAVKRNDNPSKVTKRNILSEIARIFDPLGLLEPVIINAKILIQKLWQLRSSWDEAVPEDIGRAWQSFRHNLHRIKEVSFPRKVLNCGVEMEIHGFCDASERAYGACIYIKTTGRRSTIQLVCAKSRVALLKTQSLPRLELCGAVLLARLYGATKHALRRVRFRRAVFCSDSTIVLHWLKTPPHILKTFVAHQVIEILESIAPEQWRHVASDYNPADFISRGITITEFIKNDLWRAGPSWLLQRELRWPHQVIESIETPERETFSELIEQIVAGKNIRSSITNLNPFVDERRILRVGGRLGRSDLPYEQKHAALLPKAHFVTAIIIREKHEKIYHGGAQATLNAVSENFWPINGRAEVKGIISRCTMCLLWKPIIPKYKMSELTTNRLQLNRPFLHTRVDFCGPIFIKEKQHRNRGRIKVYVAVFVCFTTKAVHLELVSDLTTESFLACLRRFIARRGKGSDIYSDNATTFVGAANEIQTFAARQLTNDGIKWHFIPPRSPHFGGLWEAAVKSFKHHLVRIIGETLLTYEALLTYVLEIEAILNSRPLTPLSNDPNDLRALTPGHFLIGDSLISLPDHDYRDIPCGRLSQW</sequence>